<accession>A0A1Y5XRA0</accession>
<reference evidence="1 2" key="1">
    <citation type="submission" date="2017-04" db="EMBL/GenBank/DDBJ databases">
        <authorList>
            <person name="Afonso C.L."/>
            <person name="Miller P.J."/>
            <person name="Scott M.A."/>
            <person name="Spackman E."/>
            <person name="Goraichik I."/>
            <person name="Dimitrov K.M."/>
            <person name="Suarez D.L."/>
            <person name="Swayne D.E."/>
        </authorList>
    </citation>
    <scope>NUCLEOTIDE SEQUENCE [LARGE SCALE GENOMIC DNA]</scope>
    <source>
        <strain evidence="1 2">DSM 43828</strain>
    </source>
</reference>
<dbReference type="EMBL" id="FWXV01000003">
    <property type="protein sequence ID" value="SMD08173.1"/>
    <property type="molecule type" value="Genomic_DNA"/>
</dbReference>
<keyword evidence="2" id="KW-1185">Reference proteome</keyword>
<proteinExistence type="predicted"/>
<evidence type="ECO:0000313" key="1">
    <source>
        <dbReference type="EMBL" id="SMD08173.1"/>
    </source>
</evidence>
<protein>
    <submittedName>
        <fullName evidence="1">Uncharacterized protein</fullName>
    </submittedName>
</protein>
<gene>
    <name evidence="1" type="ORF">SAMN05661093_04289</name>
</gene>
<organism evidence="1 2">
    <name type="scientific">Kibdelosporangium aridum</name>
    <dbReference type="NCBI Taxonomy" id="2030"/>
    <lineage>
        <taxon>Bacteria</taxon>
        <taxon>Bacillati</taxon>
        <taxon>Actinomycetota</taxon>
        <taxon>Actinomycetes</taxon>
        <taxon>Pseudonocardiales</taxon>
        <taxon>Pseudonocardiaceae</taxon>
        <taxon>Kibdelosporangium</taxon>
    </lineage>
</organism>
<dbReference type="AlphaFoldDB" id="A0A1Y5XRA0"/>
<evidence type="ECO:0000313" key="2">
    <source>
        <dbReference type="Proteomes" id="UP000192674"/>
    </source>
</evidence>
<name>A0A1Y5XRA0_KIBAR</name>
<sequence length="70" mass="7915">MTVRLAGVLESHTAMDLVRQGFWLLSSAAPAPTCAMSWRCGFRMFRVSGEREKLLAHVFNLPEIFAYRLA</sequence>
<dbReference type="Proteomes" id="UP000192674">
    <property type="component" value="Unassembled WGS sequence"/>
</dbReference>